<dbReference type="EMBL" id="JAFKDB010000008">
    <property type="protein sequence ID" value="MBN7768888.1"/>
    <property type="molecule type" value="Genomic_DNA"/>
</dbReference>
<feature type="domain" description="PA14" evidence="5">
    <location>
        <begin position="40"/>
        <end position="196"/>
    </location>
</feature>
<dbReference type="PANTHER" id="PTHR42970:SF1">
    <property type="entry name" value="PECTATE LYASE C-RELATED"/>
    <property type="match status" value="1"/>
</dbReference>
<dbReference type="PANTHER" id="PTHR42970">
    <property type="entry name" value="PECTATE LYASE C-RELATED"/>
    <property type="match status" value="1"/>
</dbReference>
<feature type="domain" description="Fibronectin type-III" evidence="4">
    <location>
        <begin position="560"/>
        <end position="659"/>
    </location>
</feature>
<evidence type="ECO:0000313" key="7">
    <source>
        <dbReference type="Proteomes" id="UP000664344"/>
    </source>
</evidence>
<evidence type="ECO:0008006" key="8">
    <source>
        <dbReference type="Google" id="ProtNLM"/>
    </source>
</evidence>
<accession>A0ABS3BAI6</accession>
<protein>
    <recommendedName>
        <fullName evidence="8">PA14 domain-containing protein</fullName>
    </recommendedName>
</protein>
<dbReference type="CDD" id="cd00063">
    <property type="entry name" value="FN3"/>
    <property type="match status" value="1"/>
</dbReference>
<evidence type="ECO:0000313" key="6">
    <source>
        <dbReference type="EMBL" id="MBN7768888.1"/>
    </source>
</evidence>
<dbReference type="SUPFAM" id="SSF56988">
    <property type="entry name" value="Anthrax protective antigen"/>
    <property type="match status" value="2"/>
</dbReference>
<gene>
    <name evidence="6" type="ORF">JYP53_03090</name>
</gene>
<evidence type="ECO:0000256" key="3">
    <source>
        <dbReference type="SAM" id="MobiDB-lite"/>
    </source>
</evidence>
<evidence type="ECO:0000259" key="4">
    <source>
        <dbReference type="PROSITE" id="PS50853"/>
    </source>
</evidence>
<dbReference type="InterPro" id="IPR003961">
    <property type="entry name" value="FN3_dom"/>
</dbReference>
<organism evidence="6 7">
    <name type="scientific">Marinobacter daepoensis</name>
    <dbReference type="NCBI Taxonomy" id="262077"/>
    <lineage>
        <taxon>Bacteria</taxon>
        <taxon>Pseudomonadati</taxon>
        <taxon>Pseudomonadota</taxon>
        <taxon>Gammaproteobacteria</taxon>
        <taxon>Pseudomonadales</taxon>
        <taxon>Marinobacteraceae</taxon>
        <taxon>Marinobacter</taxon>
    </lineage>
</organism>
<reference evidence="6 7" key="1">
    <citation type="submission" date="2021-02" db="EMBL/GenBank/DDBJ databases">
        <title>PHA producing bacteria isolated from coastal sediment in Guangdong, Shenzhen.</title>
        <authorList>
            <person name="Zheng W."/>
            <person name="Yu S."/>
            <person name="Huang Y."/>
        </authorList>
    </citation>
    <scope>NUCLEOTIDE SEQUENCE [LARGE SCALE GENOMIC DNA]</scope>
    <source>
        <strain evidence="6 7">TN21-5</strain>
    </source>
</reference>
<dbReference type="Proteomes" id="UP000664344">
    <property type="component" value="Unassembled WGS sequence"/>
</dbReference>
<dbReference type="SUPFAM" id="SSF49265">
    <property type="entry name" value="Fibronectin type III"/>
    <property type="match status" value="1"/>
</dbReference>
<keyword evidence="1" id="KW-0479">Metal-binding</keyword>
<dbReference type="InterPro" id="IPR052063">
    <property type="entry name" value="Polysaccharide_Lyase_1"/>
</dbReference>
<dbReference type="InterPro" id="IPR013783">
    <property type="entry name" value="Ig-like_fold"/>
</dbReference>
<sequence length="659" mass="71512">MSHGKLVGLGSTILFIGGCQSWQYVDIENMPPTAATPETSEPGYIEIRYFDNIAGVDIEALTSSIQYPDNPDEVIKATSLEIPGYRADNYGTLARGFIQPQQSGDYRFFVAGNDKVELWLSTDSTAENAKVIASVPGYTNPFEFTKYASQTSANQFLEADKRYYFRVLHKEGTASDHFKVAWEGPGLSRQIIDGAYLHSWAQPGVGPGDDQTSQEAYHLGYRVGFLDGKEALAFNPSYPPADQDQDGLYDNWEIVNGLNPNDSSDANTDPDGDFLVAADEFLIGTYENNPDSDGDGIPDGVEFAAELDPLDQSDANQDLDNDGFSNLEEYLAGTELNNPESVPEALEPSLISGFVGQYYNGTSFDRFAKAQYDPQINFDWGKGRPIPELPEDQFSVRWSGEFTPPHDSGTRDYDFVTTTNDGVRLYLNGQVVIDDWNGAPTRDHSYRISTEAGEKISITMENFEGRGNAFARLTIVDSNTGSAVSATETITSYDLTSTSTKDSDADGIPDVWELKYGLSAYVNDAASVNNGSGVSNLEAYESSLDPFTLEPVSDGGDGSGSEPVTPTPEPSVGEITLSWTAPGTRVDGTSISLSEISHYLIHYGQDSSNLDKTWPPVSSENTSETITGLPAGTWHFTVTVVDVDGLKSAPSEVVSATVQ</sequence>
<feature type="domain" description="PA14" evidence="5">
    <location>
        <begin position="349"/>
        <end position="490"/>
    </location>
</feature>
<dbReference type="RefSeq" id="WP_206556680.1">
    <property type="nucleotide sequence ID" value="NZ_JAFKDB010000008.1"/>
</dbReference>
<evidence type="ECO:0000256" key="1">
    <source>
        <dbReference type="ARBA" id="ARBA00022723"/>
    </source>
</evidence>
<comment type="caution">
    <text evidence="6">The sequence shown here is derived from an EMBL/GenBank/DDBJ whole genome shotgun (WGS) entry which is preliminary data.</text>
</comment>
<dbReference type="Gene3D" id="3.90.182.10">
    <property type="entry name" value="Toxin - Anthrax Protective Antigen,domain 1"/>
    <property type="match status" value="2"/>
</dbReference>
<name>A0ABS3BAI6_9GAMM</name>
<dbReference type="PROSITE" id="PS51820">
    <property type="entry name" value="PA14"/>
    <property type="match status" value="2"/>
</dbReference>
<evidence type="ECO:0000256" key="2">
    <source>
        <dbReference type="ARBA" id="ARBA00023180"/>
    </source>
</evidence>
<dbReference type="Pfam" id="PF07691">
    <property type="entry name" value="PA14"/>
    <property type="match status" value="2"/>
</dbReference>
<proteinExistence type="predicted"/>
<dbReference type="InterPro" id="IPR036116">
    <property type="entry name" value="FN3_sf"/>
</dbReference>
<evidence type="ECO:0000259" key="5">
    <source>
        <dbReference type="PROSITE" id="PS51820"/>
    </source>
</evidence>
<dbReference type="InterPro" id="IPR011658">
    <property type="entry name" value="PA14_dom"/>
</dbReference>
<dbReference type="Gene3D" id="2.60.40.10">
    <property type="entry name" value="Immunoglobulins"/>
    <property type="match status" value="1"/>
</dbReference>
<keyword evidence="7" id="KW-1185">Reference proteome</keyword>
<dbReference type="PROSITE" id="PS50853">
    <property type="entry name" value="FN3"/>
    <property type="match status" value="1"/>
</dbReference>
<dbReference type="InterPro" id="IPR037524">
    <property type="entry name" value="PA14/GLEYA"/>
</dbReference>
<dbReference type="SMART" id="SM00758">
    <property type="entry name" value="PA14"/>
    <property type="match status" value="2"/>
</dbReference>
<keyword evidence="2" id="KW-0325">Glycoprotein</keyword>
<dbReference type="PROSITE" id="PS51257">
    <property type="entry name" value="PROKAR_LIPOPROTEIN"/>
    <property type="match status" value="1"/>
</dbReference>
<feature type="region of interest" description="Disordered" evidence="3">
    <location>
        <begin position="546"/>
        <end position="572"/>
    </location>
</feature>